<feature type="compositionally biased region" description="Basic and acidic residues" evidence="1">
    <location>
        <begin position="384"/>
        <end position="406"/>
    </location>
</feature>
<dbReference type="Proteomes" id="UP000054196">
    <property type="component" value="Unassembled WGS sequence"/>
</dbReference>
<gene>
    <name evidence="2" type="ORF">PUNSTDRAFT_146752</name>
</gene>
<dbReference type="KEGG" id="psq:PUNSTDRAFT_146752"/>
<sequence length="464" mass="51223">MSASPQPADAQQDGQVEGGSQVGHSRLLSSGSKDADVKARPAPLEPNRDPRLLLSGGGESPTVPAVAFVAPVSRSSSTSSHGRPRNLVTSIGNGLRALSPRRWASYRSMKSGSTTTQGQVRESLQSHLVESATTTMYSDSPALKTKFSSNIRAPSPIQELNSPLTPTWCCIAYFPKPSHREEDRSFLTVSPGPNATFNVPYRRGIDDPTGAATRLPAISQRRPTLHNRTTHPATHLSQAHHHRSLERERERAQSHGRWESERHRMHHPYQHNPKQDAHSRSEHAIAPSASTSARHREERPPVIDPELLHPYSTSTAPSHAISRPRPLPRIPSAPHMRRKVSFPHQDDAREGQGSRSSTGEKEPDRAQPSNFRATQGGAYLYVGPDRERGRERDKEAGQSKRFLDMDDHARRAAAALENMDDPEAARKIGYDDDWRQADWMKGLHPYAAAGSWSSLTRVVSGEEG</sequence>
<dbReference type="AlphaFoldDB" id="R7S2B7"/>
<accession>R7S2B7</accession>
<evidence type="ECO:0000313" key="2">
    <source>
        <dbReference type="EMBL" id="EIN03999.1"/>
    </source>
</evidence>
<dbReference type="GeneID" id="18881705"/>
<reference evidence="3" key="1">
    <citation type="journal article" date="2012" name="Science">
        <title>The Paleozoic origin of enzymatic lignin decomposition reconstructed from 31 fungal genomes.</title>
        <authorList>
            <person name="Floudas D."/>
            <person name="Binder M."/>
            <person name="Riley R."/>
            <person name="Barry K."/>
            <person name="Blanchette R.A."/>
            <person name="Henrissat B."/>
            <person name="Martinez A.T."/>
            <person name="Otillar R."/>
            <person name="Spatafora J.W."/>
            <person name="Yadav J.S."/>
            <person name="Aerts A."/>
            <person name="Benoit I."/>
            <person name="Boyd A."/>
            <person name="Carlson A."/>
            <person name="Copeland A."/>
            <person name="Coutinho P.M."/>
            <person name="de Vries R.P."/>
            <person name="Ferreira P."/>
            <person name="Findley K."/>
            <person name="Foster B."/>
            <person name="Gaskell J."/>
            <person name="Glotzer D."/>
            <person name="Gorecki P."/>
            <person name="Heitman J."/>
            <person name="Hesse C."/>
            <person name="Hori C."/>
            <person name="Igarashi K."/>
            <person name="Jurgens J.A."/>
            <person name="Kallen N."/>
            <person name="Kersten P."/>
            <person name="Kohler A."/>
            <person name="Kuees U."/>
            <person name="Kumar T.K.A."/>
            <person name="Kuo A."/>
            <person name="LaButti K."/>
            <person name="Larrondo L.F."/>
            <person name="Lindquist E."/>
            <person name="Ling A."/>
            <person name="Lombard V."/>
            <person name="Lucas S."/>
            <person name="Lundell T."/>
            <person name="Martin R."/>
            <person name="McLaughlin D.J."/>
            <person name="Morgenstern I."/>
            <person name="Morin E."/>
            <person name="Murat C."/>
            <person name="Nagy L.G."/>
            <person name="Nolan M."/>
            <person name="Ohm R.A."/>
            <person name="Patyshakuliyeva A."/>
            <person name="Rokas A."/>
            <person name="Ruiz-Duenas F.J."/>
            <person name="Sabat G."/>
            <person name="Salamov A."/>
            <person name="Samejima M."/>
            <person name="Schmutz J."/>
            <person name="Slot J.C."/>
            <person name="St John F."/>
            <person name="Stenlid J."/>
            <person name="Sun H."/>
            <person name="Sun S."/>
            <person name="Syed K."/>
            <person name="Tsang A."/>
            <person name="Wiebenga A."/>
            <person name="Young D."/>
            <person name="Pisabarro A."/>
            <person name="Eastwood D.C."/>
            <person name="Martin F."/>
            <person name="Cullen D."/>
            <person name="Grigoriev I.V."/>
            <person name="Hibbett D.S."/>
        </authorList>
    </citation>
    <scope>NUCLEOTIDE SEQUENCE [LARGE SCALE GENOMIC DNA]</scope>
    <source>
        <strain evidence="3">HHB-11173 SS5</strain>
    </source>
</reference>
<keyword evidence="3" id="KW-1185">Reference proteome</keyword>
<feature type="compositionally biased region" description="Basic and acidic residues" evidence="1">
    <location>
        <begin position="273"/>
        <end position="283"/>
    </location>
</feature>
<feature type="region of interest" description="Disordered" evidence="1">
    <location>
        <begin position="1"/>
        <end position="93"/>
    </location>
</feature>
<proteinExistence type="predicted"/>
<dbReference type="RefSeq" id="XP_007388788.1">
    <property type="nucleotide sequence ID" value="XM_007388726.1"/>
</dbReference>
<evidence type="ECO:0000256" key="1">
    <source>
        <dbReference type="SAM" id="MobiDB-lite"/>
    </source>
</evidence>
<protein>
    <submittedName>
        <fullName evidence="2">Uncharacterized protein</fullName>
    </submittedName>
</protein>
<feature type="compositionally biased region" description="Low complexity" evidence="1">
    <location>
        <begin position="60"/>
        <end position="80"/>
    </location>
</feature>
<dbReference type="EMBL" id="JH687557">
    <property type="protein sequence ID" value="EIN03999.1"/>
    <property type="molecule type" value="Genomic_DNA"/>
</dbReference>
<name>R7S2B7_PUNST</name>
<feature type="region of interest" description="Disordered" evidence="1">
    <location>
        <begin position="199"/>
        <end position="406"/>
    </location>
</feature>
<organism evidence="2 3">
    <name type="scientific">Punctularia strigosozonata (strain HHB-11173)</name>
    <name type="common">White-rot fungus</name>
    <dbReference type="NCBI Taxonomy" id="741275"/>
    <lineage>
        <taxon>Eukaryota</taxon>
        <taxon>Fungi</taxon>
        <taxon>Dikarya</taxon>
        <taxon>Basidiomycota</taxon>
        <taxon>Agaricomycotina</taxon>
        <taxon>Agaricomycetes</taxon>
        <taxon>Corticiales</taxon>
        <taxon>Punctulariaceae</taxon>
        <taxon>Punctularia</taxon>
    </lineage>
</organism>
<feature type="compositionally biased region" description="Basic and acidic residues" evidence="1">
    <location>
        <begin position="344"/>
        <end position="365"/>
    </location>
</feature>
<evidence type="ECO:0000313" key="3">
    <source>
        <dbReference type="Proteomes" id="UP000054196"/>
    </source>
</evidence>
<dbReference type="HOGENOM" id="CLU_589427_0_0_1"/>
<feature type="compositionally biased region" description="Basic and acidic residues" evidence="1">
    <location>
        <begin position="245"/>
        <end position="262"/>
    </location>
</feature>